<organism evidence="1 2">
    <name type="scientific">Dreissena polymorpha</name>
    <name type="common">Zebra mussel</name>
    <name type="synonym">Mytilus polymorpha</name>
    <dbReference type="NCBI Taxonomy" id="45954"/>
    <lineage>
        <taxon>Eukaryota</taxon>
        <taxon>Metazoa</taxon>
        <taxon>Spiralia</taxon>
        <taxon>Lophotrochozoa</taxon>
        <taxon>Mollusca</taxon>
        <taxon>Bivalvia</taxon>
        <taxon>Autobranchia</taxon>
        <taxon>Heteroconchia</taxon>
        <taxon>Euheterodonta</taxon>
        <taxon>Imparidentia</taxon>
        <taxon>Neoheterodontei</taxon>
        <taxon>Myida</taxon>
        <taxon>Dreissenoidea</taxon>
        <taxon>Dreissenidae</taxon>
        <taxon>Dreissena</taxon>
    </lineage>
</organism>
<gene>
    <name evidence="1" type="ORF">DPMN_152786</name>
</gene>
<dbReference type="AlphaFoldDB" id="A0A9D4FI33"/>
<proteinExistence type="predicted"/>
<dbReference type="EMBL" id="JAIWYP010000007">
    <property type="protein sequence ID" value="KAH3799180.1"/>
    <property type="molecule type" value="Genomic_DNA"/>
</dbReference>
<reference evidence="1" key="2">
    <citation type="submission" date="2020-11" db="EMBL/GenBank/DDBJ databases">
        <authorList>
            <person name="McCartney M.A."/>
            <person name="Auch B."/>
            <person name="Kono T."/>
            <person name="Mallez S."/>
            <person name="Becker A."/>
            <person name="Gohl D.M."/>
            <person name="Silverstein K.A.T."/>
            <person name="Koren S."/>
            <person name="Bechman K.B."/>
            <person name="Herman A."/>
            <person name="Abrahante J.E."/>
            <person name="Garbe J."/>
        </authorList>
    </citation>
    <scope>NUCLEOTIDE SEQUENCE</scope>
    <source>
        <strain evidence="1">Duluth1</strain>
        <tissue evidence="1">Whole animal</tissue>
    </source>
</reference>
<comment type="caution">
    <text evidence="1">The sequence shown here is derived from an EMBL/GenBank/DDBJ whole genome shotgun (WGS) entry which is preliminary data.</text>
</comment>
<dbReference type="InterPro" id="IPR027897">
    <property type="entry name" value="DUF4559"/>
</dbReference>
<dbReference type="Pfam" id="PF15112">
    <property type="entry name" value="DUF4559"/>
    <property type="match status" value="1"/>
</dbReference>
<protein>
    <submittedName>
        <fullName evidence="1">Uncharacterized protein</fullName>
    </submittedName>
</protein>
<reference evidence="1" key="1">
    <citation type="journal article" date="2019" name="bioRxiv">
        <title>The Genome of the Zebra Mussel, Dreissena polymorpha: A Resource for Invasive Species Research.</title>
        <authorList>
            <person name="McCartney M.A."/>
            <person name="Auch B."/>
            <person name="Kono T."/>
            <person name="Mallez S."/>
            <person name="Zhang Y."/>
            <person name="Obille A."/>
            <person name="Becker A."/>
            <person name="Abrahante J.E."/>
            <person name="Garbe J."/>
            <person name="Badalamenti J.P."/>
            <person name="Herman A."/>
            <person name="Mangelson H."/>
            <person name="Liachko I."/>
            <person name="Sullivan S."/>
            <person name="Sone E.D."/>
            <person name="Koren S."/>
            <person name="Silverstein K.A.T."/>
            <person name="Beckman K.B."/>
            <person name="Gohl D.M."/>
        </authorList>
    </citation>
    <scope>NUCLEOTIDE SEQUENCE</scope>
    <source>
        <strain evidence="1">Duluth1</strain>
        <tissue evidence="1">Whole animal</tissue>
    </source>
</reference>
<dbReference type="Proteomes" id="UP000828390">
    <property type="component" value="Unassembled WGS sequence"/>
</dbReference>
<keyword evidence="2" id="KW-1185">Reference proteome</keyword>
<evidence type="ECO:0000313" key="2">
    <source>
        <dbReference type="Proteomes" id="UP000828390"/>
    </source>
</evidence>
<name>A0A9D4FI33_DREPO</name>
<accession>A0A9D4FI33</accession>
<evidence type="ECO:0000313" key="1">
    <source>
        <dbReference type="EMBL" id="KAH3799180.1"/>
    </source>
</evidence>
<sequence length="146" mass="16600">MAANTDLFTDKEAINWFKACIALNITKDGLTNFLNSELQKVHSAVGTSCGKCCIENLIPCPTLKYCNNRNGNDCLFHKSHKPQPCKTCDKVKHNIILQHRYGGPSWRNTHAENWTQKYWEIGKFFLPPDGYSSVLSVQESDQTFMV</sequence>